<dbReference type="CDD" id="cd00067">
    <property type="entry name" value="GAL4"/>
    <property type="match status" value="1"/>
</dbReference>
<dbReference type="PROSITE" id="PS00463">
    <property type="entry name" value="ZN2_CY6_FUNGAL_1"/>
    <property type="match status" value="1"/>
</dbReference>
<dbReference type="InterPro" id="IPR036864">
    <property type="entry name" value="Zn2-C6_fun-type_DNA-bd_sf"/>
</dbReference>
<feature type="domain" description="Zn(2)-C6 fungal-type" evidence="4">
    <location>
        <begin position="22"/>
        <end position="51"/>
    </location>
</feature>
<keyword evidence="6" id="KW-1185">Reference proteome</keyword>
<evidence type="ECO:0000313" key="5">
    <source>
        <dbReference type="EMBL" id="PTB43733.1"/>
    </source>
</evidence>
<dbReference type="CDD" id="cd12148">
    <property type="entry name" value="fungal_TF_MHR"/>
    <property type="match status" value="1"/>
</dbReference>
<dbReference type="SMART" id="SM00066">
    <property type="entry name" value="GAL4"/>
    <property type="match status" value="1"/>
</dbReference>
<evidence type="ECO:0000256" key="1">
    <source>
        <dbReference type="ARBA" id="ARBA00004123"/>
    </source>
</evidence>
<name>A0A2T3ZG30_TRIA4</name>
<dbReference type="GO" id="GO:0000981">
    <property type="term" value="F:DNA-binding transcription factor activity, RNA polymerase II-specific"/>
    <property type="evidence" value="ECO:0007669"/>
    <property type="project" value="InterPro"/>
</dbReference>
<organism evidence="5 6">
    <name type="scientific">Trichoderma asperellum (strain ATCC 204424 / CBS 433.97 / NBRC 101777)</name>
    <dbReference type="NCBI Taxonomy" id="1042311"/>
    <lineage>
        <taxon>Eukaryota</taxon>
        <taxon>Fungi</taxon>
        <taxon>Dikarya</taxon>
        <taxon>Ascomycota</taxon>
        <taxon>Pezizomycotina</taxon>
        <taxon>Sordariomycetes</taxon>
        <taxon>Hypocreomycetidae</taxon>
        <taxon>Hypocreales</taxon>
        <taxon>Hypocreaceae</taxon>
        <taxon>Trichoderma</taxon>
    </lineage>
</organism>
<evidence type="ECO:0000259" key="4">
    <source>
        <dbReference type="PROSITE" id="PS50048"/>
    </source>
</evidence>
<dbReference type="Pfam" id="PF00172">
    <property type="entry name" value="Zn_clus"/>
    <property type="match status" value="1"/>
</dbReference>
<evidence type="ECO:0000313" key="6">
    <source>
        <dbReference type="Proteomes" id="UP000240493"/>
    </source>
</evidence>
<accession>A0A2T3ZG30</accession>
<keyword evidence="2" id="KW-0479">Metal-binding</keyword>
<dbReference type="STRING" id="1042311.A0A2T3ZG30"/>
<dbReference type="InterPro" id="IPR050613">
    <property type="entry name" value="Sec_Metabolite_Reg"/>
</dbReference>
<dbReference type="Gene3D" id="4.10.240.10">
    <property type="entry name" value="Zn(2)-C6 fungal-type DNA-binding domain"/>
    <property type="match status" value="1"/>
</dbReference>
<dbReference type="GO" id="GO:0005634">
    <property type="term" value="C:nucleus"/>
    <property type="evidence" value="ECO:0007669"/>
    <property type="project" value="UniProtKB-SubCell"/>
</dbReference>
<sequence>MSADRSTAGGNAITEDGLQIWSCITCRRRKVKCDRTNPCSNCAKNRVECHFPVTGRLPRRRDPTAWKSPTEKQAELLNRLRRLESLVTELAAQVEGGADKIQPILPGSLPSVAGKLISAMKSHAEGEMNEDFGPLVVGKDAGLQIGKGFWSVFCSEVEHIFEAIQDVASTASGSNLEPISYSSQISSHSIYPQFYFGNAYTGAFTQSLDDLYPLPSQMPFIWRTYVDNVDPFIKVIDAAALEEVITHLRGKFGSLQYSLQALLFAVCLASITSLDQEESLNCFGIPRNQLLARFRLGTERALANSGLLVTKDIETIQAFVIYLSILPHIGCQELLSPLMGLLLRIVTSLQLHRDAENFKTPLLTPVQVEIRRRIWWQIVFIDSISRTGHTEGLSVSDTIFDTKAPSCISVGGGSNSKISFDLQNESTVCIMRYEIWFLCRFLNANQQRPLEQKLNTFRLTKSKLEDSYIDRFSSNNHLESLIKTMTSLAFCKVEHTIYLQHFRKLKKLSQAPSQEMMQHHLELTINILEEAHRLRTEPSWKKWRWQLQGDFPWASMSAVFIQLCQCPWSTASERGWALTHQILEAAPDRVKLNPSWDRLSKIIAAAEAHRARNSREATEQPSHHNEACAYSFVETHKGGKKALNLTETQSANASTLIDRSELDQVLVSSMFDFGVNLDEPNESESAVTFNLMEWQDWNEALFADDQLWDADCLL</sequence>
<comment type="subcellular location">
    <subcellularLocation>
        <location evidence="1">Nucleus</location>
    </subcellularLocation>
</comment>
<dbReference type="OrthoDB" id="435881at2759"/>
<proteinExistence type="predicted"/>
<dbReference type="InterPro" id="IPR001138">
    <property type="entry name" value="Zn2Cys6_DnaBD"/>
</dbReference>
<dbReference type="Proteomes" id="UP000240493">
    <property type="component" value="Unassembled WGS sequence"/>
</dbReference>
<protein>
    <recommendedName>
        <fullName evidence="4">Zn(2)-C6 fungal-type domain-containing protein</fullName>
    </recommendedName>
</protein>
<dbReference type="SUPFAM" id="SSF57701">
    <property type="entry name" value="Zn2/Cys6 DNA-binding domain"/>
    <property type="match status" value="1"/>
</dbReference>
<dbReference type="Pfam" id="PF04082">
    <property type="entry name" value="Fungal_trans"/>
    <property type="match status" value="1"/>
</dbReference>
<reference evidence="5 6" key="1">
    <citation type="submission" date="2016-07" db="EMBL/GenBank/DDBJ databases">
        <title>Multiple horizontal gene transfer events from other fungi enriched the ability of initially mycotrophic Trichoderma (Ascomycota) to feed on dead plant biomass.</title>
        <authorList>
            <consortium name="DOE Joint Genome Institute"/>
            <person name="Aerts A."/>
            <person name="Atanasova L."/>
            <person name="Chenthamara K."/>
            <person name="Zhang J."/>
            <person name="Grujic M."/>
            <person name="Henrissat B."/>
            <person name="Kuo A."/>
            <person name="Salamov A."/>
            <person name="Lipzen A."/>
            <person name="Labutti K."/>
            <person name="Barry K."/>
            <person name="Miao Y."/>
            <person name="Rahimi M.J."/>
            <person name="Shen Q."/>
            <person name="Grigoriev I.V."/>
            <person name="Kubicek C.P."/>
            <person name="Druzhinina I.S."/>
        </authorList>
    </citation>
    <scope>NUCLEOTIDE SEQUENCE [LARGE SCALE GENOMIC DNA]</scope>
    <source>
        <strain evidence="5 6">CBS 433.97</strain>
    </source>
</reference>
<dbReference type="EMBL" id="KZ679259">
    <property type="protein sequence ID" value="PTB43733.1"/>
    <property type="molecule type" value="Genomic_DNA"/>
</dbReference>
<evidence type="ECO:0000256" key="2">
    <source>
        <dbReference type="ARBA" id="ARBA00022723"/>
    </source>
</evidence>
<dbReference type="PROSITE" id="PS50048">
    <property type="entry name" value="ZN2_CY6_FUNGAL_2"/>
    <property type="match status" value="1"/>
</dbReference>
<dbReference type="PANTHER" id="PTHR31001">
    <property type="entry name" value="UNCHARACTERIZED TRANSCRIPTIONAL REGULATORY PROTEIN"/>
    <property type="match status" value="1"/>
</dbReference>
<dbReference type="PANTHER" id="PTHR31001:SF50">
    <property type="entry name" value="ZN(II)2CYS6 TRANSCRIPTION FACTOR (EUROFUNG)"/>
    <property type="match status" value="1"/>
</dbReference>
<keyword evidence="3" id="KW-0539">Nucleus</keyword>
<evidence type="ECO:0000256" key="3">
    <source>
        <dbReference type="ARBA" id="ARBA00023242"/>
    </source>
</evidence>
<dbReference type="GO" id="GO:0003677">
    <property type="term" value="F:DNA binding"/>
    <property type="evidence" value="ECO:0007669"/>
    <property type="project" value="InterPro"/>
</dbReference>
<dbReference type="GO" id="GO:0006351">
    <property type="term" value="P:DNA-templated transcription"/>
    <property type="evidence" value="ECO:0007669"/>
    <property type="project" value="InterPro"/>
</dbReference>
<dbReference type="GO" id="GO:0008270">
    <property type="term" value="F:zinc ion binding"/>
    <property type="evidence" value="ECO:0007669"/>
    <property type="project" value="InterPro"/>
</dbReference>
<dbReference type="AlphaFoldDB" id="A0A2T3ZG30"/>
<gene>
    <name evidence="5" type="ORF">M441DRAFT_190008</name>
</gene>
<dbReference type="InterPro" id="IPR007219">
    <property type="entry name" value="XnlR_reg_dom"/>
</dbReference>